<accession>A0A8J8FCH7</accession>
<name>A0A8J8FCH7_9BACT</name>
<evidence type="ECO:0000313" key="4">
    <source>
        <dbReference type="Proteomes" id="UP000598971"/>
    </source>
</evidence>
<evidence type="ECO:0000313" key="3">
    <source>
        <dbReference type="EMBL" id="NNV54157.1"/>
    </source>
</evidence>
<dbReference type="InterPro" id="IPR000836">
    <property type="entry name" value="PRTase_dom"/>
</dbReference>
<protein>
    <submittedName>
        <fullName evidence="3">ComF family protein</fullName>
    </submittedName>
</protein>
<evidence type="ECO:0000259" key="2">
    <source>
        <dbReference type="Pfam" id="PF00156"/>
    </source>
</evidence>
<reference evidence="3" key="1">
    <citation type="submission" date="2019-10" db="EMBL/GenBank/DDBJ databases">
        <title>Draft genome sequence of Panacibacter sp. KCS-6.</title>
        <authorList>
            <person name="Yim K.J."/>
        </authorList>
    </citation>
    <scope>NUCLEOTIDE SEQUENCE</scope>
    <source>
        <strain evidence="3">KCS-6</strain>
    </source>
</reference>
<dbReference type="CDD" id="cd06223">
    <property type="entry name" value="PRTases_typeI"/>
    <property type="match status" value="1"/>
</dbReference>
<dbReference type="SUPFAM" id="SSF53271">
    <property type="entry name" value="PRTase-like"/>
    <property type="match status" value="1"/>
</dbReference>
<comment type="similarity">
    <text evidence="1">Belongs to the ComF/GntX family.</text>
</comment>
<feature type="domain" description="Phosphoribosyltransferase" evidence="2">
    <location>
        <begin position="169"/>
        <end position="230"/>
    </location>
</feature>
<evidence type="ECO:0000256" key="1">
    <source>
        <dbReference type="ARBA" id="ARBA00008007"/>
    </source>
</evidence>
<dbReference type="EMBL" id="WHPF01000001">
    <property type="protein sequence ID" value="NNV54157.1"/>
    <property type="molecule type" value="Genomic_DNA"/>
</dbReference>
<keyword evidence="4" id="KW-1185">Reference proteome</keyword>
<organism evidence="3 4">
    <name type="scientific">Limnovirga soli</name>
    <dbReference type="NCBI Taxonomy" id="2656915"/>
    <lineage>
        <taxon>Bacteria</taxon>
        <taxon>Pseudomonadati</taxon>
        <taxon>Bacteroidota</taxon>
        <taxon>Chitinophagia</taxon>
        <taxon>Chitinophagales</taxon>
        <taxon>Chitinophagaceae</taxon>
        <taxon>Limnovirga</taxon>
    </lineage>
</organism>
<dbReference type="Gene3D" id="3.40.50.2020">
    <property type="match status" value="1"/>
</dbReference>
<dbReference type="InterPro" id="IPR029057">
    <property type="entry name" value="PRTase-like"/>
</dbReference>
<dbReference type="PANTHER" id="PTHR47505:SF1">
    <property type="entry name" value="DNA UTILIZATION PROTEIN YHGH"/>
    <property type="match status" value="1"/>
</dbReference>
<proteinExistence type="inferred from homology"/>
<dbReference type="Proteomes" id="UP000598971">
    <property type="component" value="Unassembled WGS sequence"/>
</dbReference>
<dbReference type="AlphaFoldDB" id="A0A8J8FCH7"/>
<comment type="caution">
    <text evidence="3">The sequence shown here is derived from an EMBL/GenBank/DDBJ whole genome shotgun (WGS) entry which is preliminary data.</text>
</comment>
<sequence>MKTLSLYLQHFLHLFFPHTCEGCGTDILDDKSILCAACFTNLPVTGFMGLEGNTVEKIFYGRVKIAAAGSAFYFNKNSTIQHLIADLKYHRNKEAGFYLGKLLGNELAKTNRFNNVDAIIPLPLNPRKEKKRGYNQAAVIAEGIQSVWPKPILNNKVIRKIFTDTQTHKNRVSRWQSMQGVFAAEQIEILQHKHLLLVDDIVTTGATLEACATAILQVPGTTVSIATVAYTL</sequence>
<dbReference type="InterPro" id="IPR051910">
    <property type="entry name" value="ComF/GntX_DNA_util-trans"/>
</dbReference>
<gene>
    <name evidence="3" type="ORF">GD597_01710</name>
</gene>
<dbReference type="Pfam" id="PF00156">
    <property type="entry name" value="Pribosyltran"/>
    <property type="match status" value="1"/>
</dbReference>
<dbReference type="PANTHER" id="PTHR47505">
    <property type="entry name" value="DNA UTILIZATION PROTEIN YHGH"/>
    <property type="match status" value="1"/>
</dbReference>